<reference evidence="1" key="1">
    <citation type="submission" date="2016-10" db="EMBL/GenBank/DDBJ databases">
        <title>Sequence of Gallionella enrichment culture.</title>
        <authorList>
            <person name="Poehlein A."/>
            <person name="Muehling M."/>
            <person name="Daniel R."/>
        </authorList>
    </citation>
    <scope>NUCLEOTIDE SEQUENCE</scope>
</reference>
<gene>
    <name evidence="1" type="primary">dmlR_28</name>
    <name evidence="1" type="ORF">GALL_515210</name>
</gene>
<name>A0A1J5P6S3_9ZZZZ</name>
<evidence type="ECO:0000313" key="1">
    <source>
        <dbReference type="EMBL" id="OIQ66906.1"/>
    </source>
</evidence>
<dbReference type="SUPFAM" id="SSF53850">
    <property type="entry name" value="Periplasmic binding protein-like II"/>
    <property type="match status" value="1"/>
</dbReference>
<dbReference type="EMBL" id="MLJW01006277">
    <property type="protein sequence ID" value="OIQ66906.1"/>
    <property type="molecule type" value="Genomic_DNA"/>
</dbReference>
<comment type="caution">
    <text evidence="1">The sequence shown here is derived from an EMBL/GenBank/DDBJ whole genome shotgun (WGS) entry which is preliminary data.</text>
</comment>
<sequence>MHQWALAGLGIIPLASWDVAGLLRDGALERVLPQYHQSADVWAVTAARLDQSAKLRVCTELLISQLQQGPHALDTSVR</sequence>
<protein>
    <submittedName>
        <fullName evidence="1">HTH-type transcriptional regulator DmlR</fullName>
    </submittedName>
</protein>
<accession>A0A1J5P6S3</accession>
<organism evidence="1">
    <name type="scientific">mine drainage metagenome</name>
    <dbReference type="NCBI Taxonomy" id="410659"/>
    <lineage>
        <taxon>unclassified sequences</taxon>
        <taxon>metagenomes</taxon>
        <taxon>ecological metagenomes</taxon>
    </lineage>
</organism>
<dbReference type="AlphaFoldDB" id="A0A1J5P6S3"/>
<dbReference type="Gene3D" id="3.40.190.290">
    <property type="match status" value="1"/>
</dbReference>
<proteinExistence type="predicted"/>